<feature type="chain" id="PRO_5046423598" evidence="1">
    <location>
        <begin position="24"/>
        <end position="198"/>
    </location>
</feature>
<dbReference type="Pfam" id="PF13590">
    <property type="entry name" value="DUF4136"/>
    <property type="match status" value="1"/>
</dbReference>
<dbReference type="Gene3D" id="3.30.160.670">
    <property type="match status" value="1"/>
</dbReference>
<dbReference type="EMBL" id="JADQDQ010000001">
    <property type="protein sequence ID" value="MBF9236339.1"/>
    <property type="molecule type" value="Genomic_DNA"/>
</dbReference>
<evidence type="ECO:0000256" key="1">
    <source>
        <dbReference type="SAM" id="SignalP"/>
    </source>
</evidence>
<dbReference type="Proteomes" id="UP000597617">
    <property type="component" value="Unassembled WGS sequence"/>
</dbReference>
<accession>A0ABS0IDB5</accession>
<comment type="caution">
    <text evidence="3">The sequence shown here is derived from an EMBL/GenBank/DDBJ whole genome shotgun (WGS) entry which is preliminary data.</text>
</comment>
<dbReference type="InterPro" id="IPR025411">
    <property type="entry name" value="DUF4136"/>
</dbReference>
<reference evidence="3 4" key="1">
    <citation type="submission" date="2020-11" db="EMBL/GenBank/DDBJ databases">
        <authorList>
            <person name="Kim M.K."/>
        </authorList>
    </citation>
    <scope>NUCLEOTIDE SEQUENCE [LARGE SCALE GENOMIC DNA]</scope>
    <source>
        <strain evidence="3 4">BT683</strain>
    </source>
</reference>
<organism evidence="3 4">
    <name type="scientific">Hymenobacter jeongseonensis</name>
    <dbReference type="NCBI Taxonomy" id="2791027"/>
    <lineage>
        <taxon>Bacteria</taxon>
        <taxon>Pseudomonadati</taxon>
        <taxon>Bacteroidota</taxon>
        <taxon>Cytophagia</taxon>
        <taxon>Cytophagales</taxon>
        <taxon>Hymenobacteraceae</taxon>
        <taxon>Hymenobacter</taxon>
    </lineage>
</organism>
<feature type="signal peptide" evidence="1">
    <location>
        <begin position="1"/>
        <end position="23"/>
    </location>
</feature>
<dbReference type="PROSITE" id="PS51257">
    <property type="entry name" value="PROKAR_LIPOPROTEIN"/>
    <property type="match status" value="1"/>
</dbReference>
<proteinExistence type="predicted"/>
<feature type="domain" description="DUF4136" evidence="2">
    <location>
        <begin position="25"/>
        <end position="192"/>
    </location>
</feature>
<evidence type="ECO:0000259" key="2">
    <source>
        <dbReference type="Pfam" id="PF13590"/>
    </source>
</evidence>
<name>A0ABS0IDB5_9BACT</name>
<sequence>MNRMLLWCVLLLVWLGACAPTVAVEQRPGTDFSQYRTFAWAETEVKTENPNPLLASPLAQTTIREAIEREMLLRGLQRAESNPDFFLTTHFYVEEAERTVANPPGPPMLVTYPYLVRYRGLLLPVNYSYWYRPLDTGYRTERYREGTLVIDIIDAKTNNLVWRGSVANPINNPARLGRQFAKAARDILEKFPKAKPAS</sequence>
<gene>
    <name evidence="3" type="ORF">I2I05_02920</name>
</gene>
<evidence type="ECO:0000313" key="4">
    <source>
        <dbReference type="Proteomes" id="UP000597617"/>
    </source>
</evidence>
<keyword evidence="4" id="KW-1185">Reference proteome</keyword>
<evidence type="ECO:0000313" key="3">
    <source>
        <dbReference type="EMBL" id="MBF9236339.1"/>
    </source>
</evidence>
<keyword evidence="1" id="KW-0732">Signal</keyword>
<dbReference type="RefSeq" id="WP_196280689.1">
    <property type="nucleotide sequence ID" value="NZ_JADQDQ010000001.1"/>
</dbReference>
<protein>
    <submittedName>
        <fullName evidence="3">DUF4136 domain-containing protein</fullName>
    </submittedName>
</protein>